<name>A0A6G7ZL00_9SPHN</name>
<protein>
    <submittedName>
        <fullName evidence="1">Uncharacterized protein</fullName>
    </submittedName>
</protein>
<evidence type="ECO:0000313" key="2">
    <source>
        <dbReference type="Proteomes" id="UP000502502"/>
    </source>
</evidence>
<organism evidence="1 2">
    <name type="scientific">Sphingomonas sinipercae</name>
    <dbReference type="NCBI Taxonomy" id="2714944"/>
    <lineage>
        <taxon>Bacteria</taxon>
        <taxon>Pseudomonadati</taxon>
        <taxon>Pseudomonadota</taxon>
        <taxon>Alphaproteobacteria</taxon>
        <taxon>Sphingomonadales</taxon>
        <taxon>Sphingomonadaceae</taxon>
        <taxon>Sphingomonas</taxon>
    </lineage>
</organism>
<dbReference type="AlphaFoldDB" id="A0A6G7ZL00"/>
<proteinExistence type="predicted"/>
<dbReference type="KEGG" id="ssin:G7078_01410"/>
<dbReference type="RefSeq" id="WP_166092250.1">
    <property type="nucleotide sequence ID" value="NZ_CP049871.1"/>
</dbReference>
<dbReference type="EMBL" id="CP049871">
    <property type="protein sequence ID" value="QIL01576.1"/>
    <property type="molecule type" value="Genomic_DNA"/>
</dbReference>
<reference evidence="1 2" key="1">
    <citation type="submission" date="2020-03" db="EMBL/GenBank/DDBJ databases">
        <title>Sphingomonas sp. nov., isolated from fish.</title>
        <authorList>
            <person name="Hyun D.-W."/>
            <person name="Bae J.-W."/>
        </authorList>
    </citation>
    <scope>NUCLEOTIDE SEQUENCE [LARGE SCALE GENOMIC DNA]</scope>
    <source>
        <strain evidence="1 2">HDW15C</strain>
    </source>
</reference>
<accession>A0A6G7ZL00</accession>
<gene>
    <name evidence="1" type="ORF">G7078_01410</name>
</gene>
<evidence type="ECO:0000313" key="1">
    <source>
        <dbReference type="EMBL" id="QIL01576.1"/>
    </source>
</evidence>
<keyword evidence="2" id="KW-1185">Reference proteome</keyword>
<dbReference type="Proteomes" id="UP000502502">
    <property type="component" value="Chromosome"/>
</dbReference>
<sequence>MVAGSTTGMGWTARLLLALVLILLGAAAATWGLARYQPAARLLGVTPSTPPAMAPRQQLIAVPQVVATPPAGVEAQVAELRSRLERVENAATEAQGSAGRADALVVIFAARRAIDRGVALGYLEPLLVERFGVRHPQAVATIVTGSRSPVRLGDLVAQYGGLERQLTGSNSQDGGWERLKREFGSLVQVRRSDEPSSRPQARAARAAASLRAGEVDAALAETMRLPGARNAGGWIASARQYVAVHRALDELESAALLGNEQPA</sequence>